<feature type="coiled-coil region" evidence="1">
    <location>
        <begin position="558"/>
        <end position="585"/>
    </location>
</feature>
<name>A0A3P3ZEL7_LEIBR</name>
<evidence type="ECO:0000256" key="2">
    <source>
        <dbReference type="SAM" id="MobiDB-lite"/>
    </source>
</evidence>
<proteinExistence type="predicted"/>
<reference evidence="4 5" key="1">
    <citation type="submission" date="2018-09" db="EMBL/GenBank/DDBJ databases">
        <authorList>
            <person name="Peiro R."/>
            <person name="Begona"/>
            <person name="Cbmso G."/>
            <person name="Lopez M."/>
            <person name="Gonzalez S."/>
        </authorList>
    </citation>
    <scope>NUCLEOTIDE SEQUENCE [LARGE SCALE GENOMIC DNA]</scope>
</reference>
<feature type="coiled-coil region" evidence="1">
    <location>
        <begin position="415"/>
        <end position="442"/>
    </location>
</feature>
<dbReference type="EMBL" id="LS997631">
    <property type="protein sequence ID" value="SYZ68711.1"/>
    <property type="molecule type" value="Genomic_DNA"/>
</dbReference>
<keyword evidence="3" id="KW-1133">Transmembrane helix</keyword>
<accession>A0A3P3ZEL7</accession>
<evidence type="ECO:0000313" key="4">
    <source>
        <dbReference type="EMBL" id="SYZ68711.1"/>
    </source>
</evidence>
<evidence type="ECO:0000256" key="3">
    <source>
        <dbReference type="SAM" id="Phobius"/>
    </source>
</evidence>
<sequence>MAQSPLSRCAVCMTGALPLFTESLSSFCFAVGIAPLCSFLNLFLLSLSLFGLLYPLRVPDNVHRQITQQEKRRNIATRLIYSALSASPSEKKKKMTAAVEAIDIDDDERYSNDSFPDDFESDSSSNPYHAVNMKETAGFDVRSASGGHAAAGASMPMGASSNSATFTSSSDTPRSARSSRNSSVLHSPTKGAVDLAGAGKGVSSTPLSTSALSCLSPSQQSPSPSRSAYSRADAAASEQGICPAYHSVYEDDSFALPADRVFDEQERLADGCVSEAHSRSGRFSADQRSAGDTCARMARYPGDSPREYVSTNVSVAEHCGLQRPGIPETAEELLMMQEENACLREELFQRSREHYHASLSQCIKGGSTFDGNRTIGGPGASHKSTATSTVGGTLRRHHEIAARLVQESLMAHRTLQVLRLEQRDLVKRRDELKELVRRYKKASKYKDFIKAAKQDIAILTEDHRDAHLEMRCNEKLLVMSDAMLDTGLGDRRLLEEVRSQNALTQRRREHALRDADSAQRVRDAAAQRVGELMWELEKRRQWAAGGSHAETHQLHLVNQAKRHRIQELRRQLQQLQQGFGEVRGAKDAHLRQDHASTQKYHVQHCHNKSDDAEREYLKKRIDEMRCELDTIASGLARVEDLQKASSGSAASLTSNPESGAPLPHSEASGKGLPASGVRYEGTSAATALHETGGAYSLVGEAAQAVPESAYGEIDVTAWLNTHSVSQSTGNEVMYARPSSHDAATIGIDYTVGSGMPAVDYTGEWNEAHTHPIATEAAAHPVSPAWLVAESDAGDLNVAPVQANMAPLPSRSYDALDDVEEDIIDEEEVGTDDRQVGPAAAPTQGDINLDDVLFRASGHLSANTAAAPPELEAGKSDDGPDWLNF</sequence>
<feature type="compositionally biased region" description="Low complexity" evidence="2">
    <location>
        <begin position="210"/>
        <end position="232"/>
    </location>
</feature>
<feature type="compositionally biased region" description="Low complexity" evidence="2">
    <location>
        <begin position="145"/>
        <end position="180"/>
    </location>
</feature>
<feature type="region of interest" description="Disordered" evidence="2">
    <location>
        <begin position="859"/>
        <end position="884"/>
    </location>
</feature>
<feature type="region of interest" description="Disordered" evidence="2">
    <location>
        <begin position="145"/>
        <end position="232"/>
    </location>
</feature>
<dbReference type="AlphaFoldDB" id="A0A3P3ZEL7"/>
<feature type="region of interest" description="Disordered" evidence="2">
    <location>
        <begin position="108"/>
        <end position="127"/>
    </location>
</feature>
<keyword evidence="3" id="KW-0472">Membrane</keyword>
<evidence type="ECO:0000313" key="5">
    <source>
        <dbReference type="Proteomes" id="UP000319462"/>
    </source>
</evidence>
<organism evidence="4 5">
    <name type="scientific">Leishmania braziliensis MHOM/BR/75/M2904</name>
    <dbReference type="NCBI Taxonomy" id="420245"/>
    <lineage>
        <taxon>Eukaryota</taxon>
        <taxon>Discoba</taxon>
        <taxon>Euglenozoa</taxon>
        <taxon>Kinetoplastea</taxon>
        <taxon>Metakinetoplastina</taxon>
        <taxon>Trypanosomatida</taxon>
        <taxon>Trypanosomatidae</taxon>
        <taxon>Leishmaniinae</taxon>
        <taxon>Leishmania</taxon>
        <taxon>Leishmania braziliensis species complex</taxon>
    </lineage>
</organism>
<evidence type="ECO:0000256" key="1">
    <source>
        <dbReference type="SAM" id="Coils"/>
    </source>
</evidence>
<feature type="region of interest" description="Disordered" evidence="2">
    <location>
        <begin position="647"/>
        <end position="676"/>
    </location>
</feature>
<feature type="region of interest" description="Disordered" evidence="2">
    <location>
        <begin position="826"/>
        <end position="846"/>
    </location>
</feature>
<dbReference type="Proteomes" id="UP000319462">
    <property type="component" value="Chromosome 32"/>
</dbReference>
<protein>
    <submittedName>
        <fullName evidence="4">Hypothetical_protein</fullName>
    </submittedName>
</protein>
<keyword evidence="1" id="KW-0175">Coiled coil</keyword>
<gene>
    <name evidence="4" type="ORF">LBRM2904_32.1980</name>
</gene>
<feature type="region of interest" description="Disordered" evidence="2">
    <location>
        <begin position="591"/>
        <end position="610"/>
    </location>
</feature>
<feature type="compositionally biased region" description="Polar residues" evidence="2">
    <location>
        <begin position="647"/>
        <end position="657"/>
    </location>
</feature>
<keyword evidence="3" id="KW-0812">Transmembrane</keyword>
<feature type="transmembrane region" description="Helical" evidence="3">
    <location>
        <begin position="27"/>
        <end position="54"/>
    </location>
</feature>